<dbReference type="Pfam" id="PF13456">
    <property type="entry name" value="RVT_3"/>
    <property type="match status" value="1"/>
</dbReference>
<comment type="caution">
    <text evidence="3">The sequence shown here is derived from an EMBL/GenBank/DDBJ whole genome shotgun (WGS) entry which is preliminary data.</text>
</comment>
<evidence type="ECO:0000256" key="1">
    <source>
        <dbReference type="SAM" id="MobiDB-lite"/>
    </source>
</evidence>
<sequence length="229" mass="25203">MQVPHIKGLLTGCSKSKREEEHLSHLQVTFEVMRSYDMKLNPTNCTLGIRGKFLGYMNDVRSRKKIHSDREVSIGIGDNNKESETLLLVIPSRGTKKPPTQIDKIMTHASGQLVKWAIELGEQQQDGEQAREEGRMSHVNGSSSSSVGVARVLLQGPGVVEIEVAAKLDFPTTNNEAEYEALILGLRMALEVGVKQLDIYINSQLVAKQIDGSVNVPVPEKGKTLDSEV</sequence>
<dbReference type="EMBL" id="JACGWN010000004">
    <property type="protein sequence ID" value="KAL0451621.1"/>
    <property type="molecule type" value="Genomic_DNA"/>
</dbReference>
<reference evidence="3" key="1">
    <citation type="submission" date="2020-06" db="EMBL/GenBank/DDBJ databases">
        <authorList>
            <person name="Li T."/>
            <person name="Hu X."/>
            <person name="Zhang T."/>
            <person name="Song X."/>
            <person name="Zhang H."/>
            <person name="Dai N."/>
            <person name="Sheng W."/>
            <person name="Hou X."/>
            <person name="Wei L."/>
        </authorList>
    </citation>
    <scope>NUCLEOTIDE SEQUENCE</scope>
    <source>
        <strain evidence="3">KEN1</strain>
        <tissue evidence="3">Leaf</tissue>
    </source>
</reference>
<protein>
    <recommendedName>
        <fullName evidence="2">RNase H type-1 domain-containing protein</fullName>
    </recommendedName>
</protein>
<dbReference type="InterPro" id="IPR012337">
    <property type="entry name" value="RNaseH-like_sf"/>
</dbReference>
<dbReference type="GO" id="GO:0003676">
    <property type="term" value="F:nucleic acid binding"/>
    <property type="evidence" value="ECO:0007669"/>
    <property type="project" value="InterPro"/>
</dbReference>
<organism evidence="3">
    <name type="scientific">Sesamum latifolium</name>
    <dbReference type="NCBI Taxonomy" id="2727402"/>
    <lineage>
        <taxon>Eukaryota</taxon>
        <taxon>Viridiplantae</taxon>
        <taxon>Streptophyta</taxon>
        <taxon>Embryophyta</taxon>
        <taxon>Tracheophyta</taxon>
        <taxon>Spermatophyta</taxon>
        <taxon>Magnoliopsida</taxon>
        <taxon>eudicotyledons</taxon>
        <taxon>Gunneridae</taxon>
        <taxon>Pentapetalae</taxon>
        <taxon>asterids</taxon>
        <taxon>lamiids</taxon>
        <taxon>Lamiales</taxon>
        <taxon>Pedaliaceae</taxon>
        <taxon>Sesamum</taxon>
    </lineage>
</organism>
<proteinExistence type="predicted"/>
<dbReference type="PROSITE" id="PS50879">
    <property type="entry name" value="RNASE_H_1"/>
    <property type="match status" value="1"/>
</dbReference>
<evidence type="ECO:0000313" key="3">
    <source>
        <dbReference type="EMBL" id="KAL0451621.1"/>
    </source>
</evidence>
<dbReference type="Gene3D" id="3.30.420.10">
    <property type="entry name" value="Ribonuclease H-like superfamily/Ribonuclease H"/>
    <property type="match status" value="1"/>
</dbReference>
<feature type="domain" description="RNase H type-1" evidence="2">
    <location>
        <begin position="131"/>
        <end position="229"/>
    </location>
</feature>
<dbReference type="InterPro" id="IPR043128">
    <property type="entry name" value="Rev_trsase/Diguanyl_cyclase"/>
</dbReference>
<evidence type="ECO:0000259" key="2">
    <source>
        <dbReference type="PROSITE" id="PS50879"/>
    </source>
</evidence>
<dbReference type="InterPro" id="IPR043502">
    <property type="entry name" value="DNA/RNA_pol_sf"/>
</dbReference>
<dbReference type="PANTHER" id="PTHR48475">
    <property type="entry name" value="RIBONUCLEASE H"/>
    <property type="match status" value="1"/>
</dbReference>
<name>A0AAW2XFG5_9LAMI</name>
<dbReference type="PANTHER" id="PTHR48475:SF1">
    <property type="entry name" value="RNASE H TYPE-1 DOMAIN-CONTAINING PROTEIN"/>
    <property type="match status" value="1"/>
</dbReference>
<reference evidence="3" key="2">
    <citation type="journal article" date="2024" name="Plant">
        <title>Genomic evolution and insights into agronomic trait innovations of Sesamum species.</title>
        <authorList>
            <person name="Miao H."/>
            <person name="Wang L."/>
            <person name="Qu L."/>
            <person name="Liu H."/>
            <person name="Sun Y."/>
            <person name="Le M."/>
            <person name="Wang Q."/>
            <person name="Wei S."/>
            <person name="Zheng Y."/>
            <person name="Lin W."/>
            <person name="Duan Y."/>
            <person name="Cao H."/>
            <person name="Xiong S."/>
            <person name="Wang X."/>
            <person name="Wei L."/>
            <person name="Li C."/>
            <person name="Ma Q."/>
            <person name="Ju M."/>
            <person name="Zhao R."/>
            <person name="Li G."/>
            <person name="Mu C."/>
            <person name="Tian Q."/>
            <person name="Mei H."/>
            <person name="Zhang T."/>
            <person name="Gao T."/>
            <person name="Zhang H."/>
        </authorList>
    </citation>
    <scope>NUCLEOTIDE SEQUENCE</scope>
    <source>
        <strain evidence="3">KEN1</strain>
    </source>
</reference>
<dbReference type="Gene3D" id="3.30.70.270">
    <property type="match status" value="1"/>
</dbReference>
<feature type="region of interest" description="Disordered" evidence="1">
    <location>
        <begin position="124"/>
        <end position="143"/>
    </location>
</feature>
<dbReference type="GO" id="GO:0004523">
    <property type="term" value="F:RNA-DNA hybrid ribonuclease activity"/>
    <property type="evidence" value="ECO:0007669"/>
    <property type="project" value="InterPro"/>
</dbReference>
<dbReference type="SUPFAM" id="SSF53098">
    <property type="entry name" value="Ribonuclease H-like"/>
    <property type="match status" value="1"/>
</dbReference>
<accession>A0AAW2XFG5</accession>
<dbReference type="AlphaFoldDB" id="A0AAW2XFG5"/>
<dbReference type="InterPro" id="IPR002156">
    <property type="entry name" value="RNaseH_domain"/>
</dbReference>
<gene>
    <name evidence="3" type="ORF">Slati_1140200</name>
</gene>
<dbReference type="InterPro" id="IPR036397">
    <property type="entry name" value="RNaseH_sf"/>
</dbReference>
<dbReference type="SUPFAM" id="SSF56672">
    <property type="entry name" value="DNA/RNA polymerases"/>
    <property type="match status" value="1"/>
</dbReference>